<reference evidence="1 2" key="1">
    <citation type="journal article" date="2023" name="Int. J. Syst. Evol. Microbiol.">
        <title>The observation of taxonomic boundaries for the 16SrII and 16SrXXV phytoplasmas using genome-based delimitation.</title>
        <authorList>
            <person name="Rodrigues Jardim B."/>
            <person name="Tran-Nguyen L.T.T."/>
            <person name="Gambley C."/>
            <person name="Al-Sadi A.M."/>
            <person name="Al-Subhi A.M."/>
            <person name="Foissac X."/>
            <person name="Salar P."/>
            <person name="Cai H."/>
            <person name="Yang J.Y."/>
            <person name="Davis R."/>
            <person name="Jones L."/>
            <person name="Rodoni B."/>
            <person name="Constable F.E."/>
        </authorList>
    </citation>
    <scope>NUCLEOTIDE SEQUENCE [LARGE SCALE GENOMIC DNA]</scope>
    <source>
        <strain evidence="1">BAWM-322</strain>
    </source>
</reference>
<protein>
    <recommendedName>
        <fullName evidence="3">Transmembrane protein</fullName>
    </recommendedName>
</protein>
<accession>A0ABU8ZT71</accession>
<keyword evidence="2" id="KW-1185">Reference proteome</keyword>
<dbReference type="RefSeq" id="WP_340495401.1">
    <property type="nucleotide sequence ID" value="NZ_JAOSIK010000012.1"/>
</dbReference>
<evidence type="ECO:0000313" key="2">
    <source>
        <dbReference type="Proteomes" id="UP001382955"/>
    </source>
</evidence>
<dbReference type="EMBL" id="JAOSIK010000012">
    <property type="protein sequence ID" value="MEK0311954.1"/>
    <property type="molecule type" value="Genomic_DNA"/>
</dbReference>
<gene>
    <name evidence="1" type="ORF">OC725_01560</name>
</gene>
<evidence type="ECO:0000313" key="1">
    <source>
        <dbReference type="EMBL" id="MEK0311954.1"/>
    </source>
</evidence>
<comment type="caution">
    <text evidence="1">The sequence shown here is derived from an EMBL/GenBank/DDBJ whole genome shotgun (WGS) entry which is preliminary data.</text>
</comment>
<evidence type="ECO:0008006" key="3">
    <source>
        <dbReference type="Google" id="ProtNLM"/>
    </source>
</evidence>
<name>A0ABU8ZT71_9MOLU</name>
<dbReference type="Proteomes" id="UP001382955">
    <property type="component" value="Unassembled WGS sequence"/>
</dbReference>
<organism evidence="1 2">
    <name type="scientific">Candidatus Phytoplasma fabacearum</name>
    <dbReference type="NCBI Taxonomy" id="2982628"/>
    <lineage>
        <taxon>Bacteria</taxon>
        <taxon>Bacillati</taxon>
        <taxon>Mycoplasmatota</taxon>
        <taxon>Mollicutes</taxon>
        <taxon>Acholeplasmatales</taxon>
        <taxon>Acholeplasmataceae</taxon>
        <taxon>Candidatus Phytoplasma</taxon>
        <taxon>16SrII (Peanut WB group)</taxon>
    </lineage>
</organism>
<sequence length="63" mass="7400">MENGSILSLFIIVICMQNLWKCLCELLKIEFNVITQIIQKLEKNNSQNKKITKENQNNKEGFQ</sequence>
<proteinExistence type="predicted"/>